<dbReference type="EMBL" id="JASBNA010000023">
    <property type="protein sequence ID" value="KAK7684818.1"/>
    <property type="molecule type" value="Genomic_DNA"/>
</dbReference>
<dbReference type="PANTHER" id="PTHR23291">
    <property type="entry name" value="BAX INHIBITOR-RELATED"/>
    <property type="match status" value="1"/>
</dbReference>
<reference evidence="7 8" key="1">
    <citation type="submission" date="2022-09" db="EMBL/GenBank/DDBJ databases">
        <authorList>
            <person name="Palmer J.M."/>
        </authorList>
    </citation>
    <scope>NUCLEOTIDE SEQUENCE [LARGE SCALE GENOMIC DNA]</scope>
    <source>
        <strain evidence="7 8">DSM 7382</strain>
    </source>
</reference>
<evidence type="ECO:0000313" key="7">
    <source>
        <dbReference type="EMBL" id="KAK7684818.1"/>
    </source>
</evidence>
<comment type="caution">
    <text evidence="7">The sequence shown here is derived from an EMBL/GenBank/DDBJ whole genome shotgun (WGS) entry which is preliminary data.</text>
</comment>
<dbReference type="Proteomes" id="UP001385951">
    <property type="component" value="Unassembled WGS sequence"/>
</dbReference>
<dbReference type="InterPro" id="IPR006214">
    <property type="entry name" value="Bax_inhibitor_1-related"/>
</dbReference>
<proteinExistence type="inferred from homology"/>
<gene>
    <name evidence="7" type="ORF">QCA50_012061</name>
</gene>
<dbReference type="AlphaFoldDB" id="A0AAW0FT54"/>
<dbReference type="GO" id="GO:0016020">
    <property type="term" value="C:membrane"/>
    <property type="evidence" value="ECO:0007669"/>
    <property type="project" value="UniProtKB-SubCell"/>
</dbReference>
<evidence type="ECO:0000256" key="3">
    <source>
        <dbReference type="ARBA" id="ARBA00022989"/>
    </source>
</evidence>
<evidence type="ECO:0000256" key="5">
    <source>
        <dbReference type="RuleBase" id="RU004379"/>
    </source>
</evidence>
<feature type="transmembrane region" description="Helical" evidence="5">
    <location>
        <begin position="56"/>
        <end position="76"/>
    </location>
</feature>
<evidence type="ECO:0000256" key="1">
    <source>
        <dbReference type="ARBA" id="ARBA00004141"/>
    </source>
</evidence>
<feature type="transmembrane region" description="Helical" evidence="5">
    <location>
        <begin position="197"/>
        <end position="216"/>
    </location>
</feature>
<feature type="transmembrane region" description="Helical" evidence="5">
    <location>
        <begin position="88"/>
        <end position="107"/>
    </location>
</feature>
<keyword evidence="2 5" id="KW-0812">Transmembrane</keyword>
<dbReference type="PANTHER" id="PTHR23291:SF50">
    <property type="entry name" value="PROTEIN LIFEGUARD 4"/>
    <property type="match status" value="1"/>
</dbReference>
<name>A0AAW0FT54_9APHY</name>
<evidence type="ECO:0000256" key="2">
    <source>
        <dbReference type="ARBA" id="ARBA00022692"/>
    </source>
</evidence>
<feature type="transmembrane region" description="Helical" evidence="5">
    <location>
        <begin position="173"/>
        <end position="191"/>
    </location>
</feature>
<keyword evidence="8" id="KW-1185">Reference proteome</keyword>
<feature type="transmembrane region" description="Helical" evidence="5">
    <location>
        <begin position="116"/>
        <end position="135"/>
    </location>
</feature>
<keyword evidence="3 5" id="KW-1133">Transmembrane helix</keyword>
<evidence type="ECO:0000256" key="4">
    <source>
        <dbReference type="ARBA" id="ARBA00023136"/>
    </source>
</evidence>
<accession>A0AAW0FT54</accession>
<evidence type="ECO:0000313" key="8">
    <source>
        <dbReference type="Proteomes" id="UP001385951"/>
    </source>
</evidence>
<feature type="region of interest" description="Disordered" evidence="6">
    <location>
        <begin position="1"/>
        <end position="32"/>
    </location>
</feature>
<evidence type="ECO:0000256" key="6">
    <source>
        <dbReference type="SAM" id="MobiDB-lite"/>
    </source>
</evidence>
<dbReference type="Pfam" id="PF01027">
    <property type="entry name" value="Bax1-I"/>
    <property type="match status" value="1"/>
</dbReference>
<sequence length="258" mass="29201">MSKYNPLPQSEPESGPVPPPYTEERTAGDNIPDDFKYSTNVSECLVDLRHMFIRKVYSLLTLQILGTIITGFIIRSSPSIQNWCFNNIWLWIVSMVGSIGFLVSTLYKARSYPTNLILLSGFTLCEAYGIGLATATVESGVVIQALELTLLIFVGLTIFAFQTKYDFISWQGFTSMGLWVLIGWGFIFMFFPQHLSTAEMIYSGLGALIFSIYIIIDTQKIIKTCHLDDEIPATISLYLDIINLFLFILRILNNDRRD</sequence>
<organism evidence="7 8">
    <name type="scientific">Cerrena zonata</name>
    <dbReference type="NCBI Taxonomy" id="2478898"/>
    <lineage>
        <taxon>Eukaryota</taxon>
        <taxon>Fungi</taxon>
        <taxon>Dikarya</taxon>
        <taxon>Basidiomycota</taxon>
        <taxon>Agaricomycotina</taxon>
        <taxon>Agaricomycetes</taxon>
        <taxon>Polyporales</taxon>
        <taxon>Cerrenaceae</taxon>
        <taxon>Cerrena</taxon>
    </lineage>
</organism>
<comment type="similarity">
    <text evidence="5">Belongs to the BI1 family.</text>
</comment>
<keyword evidence="4 5" id="KW-0472">Membrane</keyword>
<dbReference type="CDD" id="cd10429">
    <property type="entry name" value="GAAP_like"/>
    <property type="match status" value="1"/>
</dbReference>
<comment type="subcellular location">
    <subcellularLocation>
        <location evidence="1">Membrane</location>
        <topology evidence="1">Multi-pass membrane protein</topology>
    </subcellularLocation>
</comment>
<feature type="transmembrane region" description="Helical" evidence="5">
    <location>
        <begin position="141"/>
        <end position="161"/>
    </location>
</feature>
<protein>
    <submittedName>
        <fullName evidence="7">Uncharacterized protein</fullName>
    </submittedName>
</protein>